<evidence type="ECO:0000313" key="2">
    <source>
        <dbReference type="EMBL" id="APZ82711.1"/>
    </source>
</evidence>
<evidence type="ECO:0000313" key="3">
    <source>
        <dbReference type="Proteomes" id="UP000221795"/>
    </source>
</evidence>
<proteinExistence type="predicted"/>
<evidence type="ECO:0000313" key="1">
    <source>
        <dbReference type="EMBL" id="APZ82475.1"/>
    </source>
</evidence>
<dbReference type="EMBL" id="KY368640">
    <property type="protein sequence ID" value="APZ82711.1"/>
    <property type="molecule type" value="Genomic_DNA"/>
</dbReference>
<organismHost>
    <name type="scientific">Bacillus subtilis</name>
    <dbReference type="NCBI Taxonomy" id="1423"/>
</organismHost>
<name>A0A217ERH0_BPGO3</name>
<accession>A0A217ERH0</accession>
<reference evidence="2" key="1">
    <citation type="journal article" date="2017" name="Viruses">
        <title>Characterization of Bacillus subtilis Viruses vB_BsuM-Goe2 and vB_BsuM-Goe3.</title>
        <authorList>
            <person name="Willms I.M."/>
            <person name="Hoppert M."/>
            <person name="Hertel R."/>
        </authorList>
    </citation>
    <scope>NUCLEOTIDE SEQUENCE [LARGE SCALE GENOMIC DNA]</scope>
</reference>
<keyword evidence="3" id="KW-1185">Reference proteome</keyword>
<protein>
    <submittedName>
        <fullName evidence="2">Uncharacterized protein</fullName>
    </submittedName>
</protein>
<sequence length="135" mass="15581">MTTLHMNKWAVEELMGHVDGVPFEEGTAKLEAIVKYGSDHVLKEIEKYEDKTDADLFREHFEEILKELEVTDRGHAVRDCSITIIPHYAVLYILELKAEQMLEGHHGWCDHEPVQEDIRGSYERITVCAKCGQEL</sequence>
<dbReference type="EMBL" id="KY368640">
    <property type="protein sequence ID" value="APZ82475.1"/>
    <property type="molecule type" value="Genomic_DNA"/>
</dbReference>
<dbReference type="Proteomes" id="UP000221795">
    <property type="component" value="Segment"/>
</dbReference>
<organism evidence="2 3">
    <name type="scientific">Bacillus phage vB_BsuM-Goe3</name>
    <dbReference type="NCBI Taxonomy" id="1933063"/>
    <lineage>
        <taxon>Viruses</taxon>
        <taxon>Duplodnaviria</taxon>
        <taxon>Heunggongvirae</taxon>
        <taxon>Uroviricota</taxon>
        <taxon>Caudoviricetes</taxon>
        <taxon>Herelleviridae</taxon>
        <taxon>Bastillevirinae</taxon>
        <taxon>Grisebachstrassevirus</taxon>
        <taxon>Grisebachstrassevirus goe3</taxon>
    </lineage>
</organism>
<gene>
    <name evidence="1" type="ORF">Goe3_c00900</name>
    <name evidence="2" type="ORF">Goe3_c25000</name>
</gene>